<dbReference type="Pfam" id="PF00004">
    <property type="entry name" value="AAA"/>
    <property type="match status" value="1"/>
</dbReference>
<sequence length="857" mass="96092">MDSAPSAYFQTEYRVDRRKLKEIDELLGTVWRSLVACRTASGWPYELVQSANVVPPLSASVSTQSMVLFALCTQLGVVSLRTIAPAGSSSVQRLPIPSTESDTLNNNLKTAVDKQLTSLANVTEAQLDRSSFGKKNPFTLAWLTAVVGGVLQHADDFTESVAAFNEKHFVASLGEWVAVATRRIKYLNQIQPQLLDIPTDEGKASVHAFPALRAIHLFKMATNIYRDGTQDDQLKNSFQKAATLSQADISAAGIWFRSRLLDHLALASIRDAPFDAAELAFSLEGYLCCEAESFNGRNHDPDLVRKVFEVLHQRQEVNPYWRPLAPVLTNNRGFALLPLSVEIVNSLFRTCWLLEHSGEEYFSQHISVFKRYYEWIVSRSTHGEFKDEFDTPHRFTGWHSEHVQQPGSIHIWETSQVAVYLLHYKEMLQTHLARRALSAARLTSHPLKRKEEHASLPLTEYWNNEASKKDPQPPDTKLYKDVAKLLVECRHPGVRGRQGFSMVLFGPPGTGKTSIAEDLAATLGWKFCEITPSDFVASGESEVELRAREIFTALSEQEDTVILFDEIDRLILDRDSALYLEQGDMFQVMTPGMLPKLKLLRSRQRSIFILATNYWERLDPAAIRIGRIDKQFLVSLPNSEARSKILASELKDELGKLDAEVLESAPTGGGDPAQVEITHSDLTDVANACALGAYGELCELIRNSAARVELRDHKGRRYVLKSEVLEATKNEQRMFSSAVTIGSYRSRFKVYTKQENADKGHSTVKQPFLEFIDLAGLLCENDSTREHLKRSICETISEVLRDACETYDVAITGVDGKCPEGLAQLVKILAGQPAFQPVKVALQFVEEAMKDNQKWKT</sequence>
<dbReference type="InterPro" id="IPR027417">
    <property type="entry name" value="P-loop_NTPase"/>
</dbReference>
<dbReference type="GO" id="GO:0016887">
    <property type="term" value="F:ATP hydrolysis activity"/>
    <property type="evidence" value="ECO:0007669"/>
    <property type="project" value="InterPro"/>
</dbReference>
<dbReference type="SMART" id="SM00382">
    <property type="entry name" value="AAA"/>
    <property type="match status" value="1"/>
</dbReference>
<keyword evidence="5" id="KW-0378">Hydrolase</keyword>
<dbReference type="KEGG" id="pnd:Pla175_17690"/>
<gene>
    <name evidence="5" type="primary">ftsH_2</name>
    <name evidence="5" type="ORF">Pla175_17690</name>
</gene>
<evidence type="ECO:0000259" key="4">
    <source>
        <dbReference type="SMART" id="SM00382"/>
    </source>
</evidence>
<dbReference type="EC" id="3.4.24.-" evidence="5"/>
<dbReference type="CDD" id="cd19481">
    <property type="entry name" value="RecA-like_protease"/>
    <property type="match status" value="1"/>
</dbReference>
<keyword evidence="2" id="KW-0547">Nucleotide-binding</keyword>
<feature type="domain" description="AAA+ ATPase" evidence="4">
    <location>
        <begin position="498"/>
        <end position="638"/>
    </location>
</feature>
<dbReference type="EMBL" id="CP036291">
    <property type="protein sequence ID" value="QDU88393.1"/>
    <property type="molecule type" value="Genomic_DNA"/>
</dbReference>
<reference evidence="5 6" key="1">
    <citation type="submission" date="2019-02" db="EMBL/GenBank/DDBJ databases">
        <title>Deep-cultivation of Planctomycetes and their phenomic and genomic characterization uncovers novel biology.</title>
        <authorList>
            <person name="Wiegand S."/>
            <person name="Jogler M."/>
            <person name="Boedeker C."/>
            <person name="Pinto D."/>
            <person name="Vollmers J."/>
            <person name="Rivas-Marin E."/>
            <person name="Kohn T."/>
            <person name="Peeters S.H."/>
            <person name="Heuer A."/>
            <person name="Rast P."/>
            <person name="Oberbeckmann S."/>
            <person name="Bunk B."/>
            <person name="Jeske O."/>
            <person name="Meyerdierks A."/>
            <person name="Storesund J.E."/>
            <person name="Kallscheuer N."/>
            <person name="Luecker S."/>
            <person name="Lage O.M."/>
            <person name="Pohl T."/>
            <person name="Merkel B.J."/>
            <person name="Hornburger P."/>
            <person name="Mueller R.-W."/>
            <person name="Bruemmer F."/>
            <person name="Labrenz M."/>
            <person name="Spormann A.M."/>
            <person name="Op den Camp H."/>
            <person name="Overmann J."/>
            <person name="Amann R."/>
            <person name="Jetten M.S.M."/>
            <person name="Mascher T."/>
            <person name="Medema M.H."/>
            <person name="Devos D.P."/>
            <person name="Kaster A.-K."/>
            <person name="Ovreas L."/>
            <person name="Rohde M."/>
            <person name="Galperin M.Y."/>
            <person name="Jogler C."/>
        </authorList>
    </citation>
    <scope>NUCLEOTIDE SEQUENCE [LARGE SCALE GENOMIC DNA]</scope>
    <source>
        <strain evidence="5 6">Pla175</strain>
    </source>
</reference>
<keyword evidence="5" id="KW-0482">Metalloprotease</keyword>
<evidence type="ECO:0000313" key="5">
    <source>
        <dbReference type="EMBL" id="QDU88393.1"/>
    </source>
</evidence>
<dbReference type="Gene3D" id="3.40.50.300">
    <property type="entry name" value="P-loop containing nucleotide triphosphate hydrolases"/>
    <property type="match status" value="1"/>
</dbReference>
<dbReference type="GO" id="GO:0005524">
    <property type="term" value="F:ATP binding"/>
    <property type="evidence" value="ECO:0007669"/>
    <property type="project" value="UniProtKB-KW"/>
</dbReference>
<accession>A0A518DAB4</accession>
<name>A0A518DAB4_9BACT</name>
<dbReference type="AlphaFoldDB" id="A0A518DAB4"/>
<keyword evidence="3" id="KW-0067">ATP-binding</keyword>
<protein>
    <submittedName>
        <fullName evidence="5">ATP-dependent zinc metalloprotease FtsH</fullName>
        <ecNumber evidence="5">3.4.24.-</ecNumber>
    </submittedName>
</protein>
<dbReference type="GO" id="GO:0008237">
    <property type="term" value="F:metallopeptidase activity"/>
    <property type="evidence" value="ECO:0007669"/>
    <property type="project" value="UniProtKB-KW"/>
</dbReference>
<dbReference type="SUPFAM" id="SSF52540">
    <property type="entry name" value="P-loop containing nucleoside triphosphate hydrolases"/>
    <property type="match status" value="1"/>
</dbReference>
<evidence type="ECO:0000256" key="2">
    <source>
        <dbReference type="ARBA" id="ARBA00022741"/>
    </source>
</evidence>
<evidence type="ECO:0000313" key="6">
    <source>
        <dbReference type="Proteomes" id="UP000317429"/>
    </source>
</evidence>
<dbReference type="InterPro" id="IPR003593">
    <property type="entry name" value="AAA+_ATPase"/>
</dbReference>
<evidence type="ECO:0000256" key="1">
    <source>
        <dbReference type="ARBA" id="ARBA00006914"/>
    </source>
</evidence>
<keyword evidence="5" id="KW-0645">Protease</keyword>
<dbReference type="Proteomes" id="UP000317429">
    <property type="component" value="Chromosome"/>
</dbReference>
<dbReference type="InterPro" id="IPR050221">
    <property type="entry name" value="26S_Proteasome_ATPase"/>
</dbReference>
<evidence type="ECO:0000256" key="3">
    <source>
        <dbReference type="ARBA" id="ARBA00022840"/>
    </source>
</evidence>
<dbReference type="PANTHER" id="PTHR23073">
    <property type="entry name" value="26S PROTEASOME REGULATORY SUBUNIT"/>
    <property type="match status" value="1"/>
</dbReference>
<dbReference type="InterPro" id="IPR003959">
    <property type="entry name" value="ATPase_AAA_core"/>
</dbReference>
<keyword evidence="6" id="KW-1185">Reference proteome</keyword>
<organism evidence="5 6">
    <name type="scientific">Pirellulimonas nuda</name>
    <dbReference type="NCBI Taxonomy" id="2528009"/>
    <lineage>
        <taxon>Bacteria</taxon>
        <taxon>Pseudomonadati</taxon>
        <taxon>Planctomycetota</taxon>
        <taxon>Planctomycetia</taxon>
        <taxon>Pirellulales</taxon>
        <taxon>Lacipirellulaceae</taxon>
        <taxon>Pirellulimonas</taxon>
    </lineage>
</organism>
<comment type="similarity">
    <text evidence="1">Belongs to the AAA ATPase family.</text>
</comment>
<proteinExistence type="inferred from homology"/>
<dbReference type="GO" id="GO:0006508">
    <property type="term" value="P:proteolysis"/>
    <property type="evidence" value="ECO:0007669"/>
    <property type="project" value="UniProtKB-KW"/>
</dbReference>